<organism evidence="1 2">
    <name type="scientific">Desulfovibrio gilichinskyi</name>
    <dbReference type="NCBI Taxonomy" id="1519643"/>
    <lineage>
        <taxon>Bacteria</taxon>
        <taxon>Pseudomonadati</taxon>
        <taxon>Thermodesulfobacteriota</taxon>
        <taxon>Desulfovibrionia</taxon>
        <taxon>Desulfovibrionales</taxon>
        <taxon>Desulfovibrionaceae</taxon>
        <taxon>Desulfovibrio</taxon>
    </lineage>
</organism>
<gene>
    <name evidence="1" type="ORF">SAMN06295933_3609</name>
</gene>
<dbReference type="EMBL" id="FWZU01000009">
    <property type="protein sequence ID" value="SMF44568.1"/>
    <property type="molecule type" value="Genomic_DNA"/>
</dbReference>
<dbReference type="OrthoDB" id="5459976at2"/>
<name>A0A1X7F244_9BACT</name>
<dbReference type="RefSeq" id="WP_085104798.1">
    <property type="nucleotide sequence ID" value="NZ_FWZU01000009.1"/>
</dbReference>
<keyword evidence="2" id="KW-1185">Reference proteome</keyword>
<reference evidence="2" key="1">
    <citation type="submission" date="2017-04" db="EMBL/GenBank/DDBJ databases">
        <authorList>
            <person name="Varghese N."/>
            <person name="Submissions S."/>
        </authorList>
    </citation>
    <scope>NUCLEOTIDE SEQUENCE [LARGE SCALE GENOMIC DNA]</scope>
    <source>
        <strain evidence="2">K3S</strain>
    </source>
</reference>
<dbReference type="Proteomes" id="UP000192906">
    <property type="component" value="Unassembled WGS sequence"/>
</dbReference>
<proteinExistence type="predicted"/>
<evidence type="ECO:0000313" key="1">
    <source>
        <dbReference type="EMBL" id="SMF44568.1"/>
    </source>
</evidence>
<sequence>MGQELDGLRQAIVDKYGTVHKFCRRSPQLNRSTVYMVLNGNYPGNMAGQIKRIKQALADQDKSEDVFQAIKTEACRRCAVTVPCDKCDKMFKAQASAVLQIFSS</sequence>
<evidence type="ECO:0000313" key="2">
    <source>
        <dbReference type="Proteomes" id="UP000192906"/>
    </source>
</evidence>
<accession>A0A1X7F244</accession>
<dbReference type="STRING" id="1519643.SAMN06295933_3609"/>
<protein>
    <submittedName>
        <fullName evidence="1">Uncharacterized protein</fullName>
    </submittedName>
</protein>
<dbReference type="AlphaFoldDB" id="A0A1X7F244"/>